<evidence type="ECO:0000256" key="7">
    <source>
        <dbReference type="ARBA" id="ARBA00023136"/>
    </source>
</evidence>
<feature type="transmembrane region" description="Helical" evidence="9">
    <location>
        <begin position="39"/>
        <end position="61"/>
    </location>
</feature>
<feature type="transmembrane region" description="Helical" evidence="9">
    <location>
        <begin position="335"/>
        <end position="358"/>
    </location>
</feature>
<feature type="transmembrane region" description="Helical" evidence="9">
    <location>
        <begin position="12"/>
        <end position="32"/>
    </location>
</feature>
<evidence type="ECO:0000256" key="3">
    <source>
        <dbReference type="ARBA" id="ARBA00022449"/>
    </source>
</evidence>
<evidence type="ECO:0000256" key="6">
    <source>
        <dbReference type="ARBA" id="ARBA00022989"/>
    </source>
</evidence>
<dbReference type="InterPro" id="IPR052180">
    <property type="entry name" value="NhaC_Na-H+_Antiporter"/>
</dbReference>
<accession>A0A386PNU3</accession>
<feature type="domain" description="Na+/H+ antiporter NhaC-like C-terminal" evidence="10">
    <location>
        <begin position="14"/>
        <end position="219"/>
    </location>
</feature>
<evidence type="ECO:0000256" key="9">
    <source>
        <dbReference type="SAM" id="Phobius"/>
    </source>
</evidence>
<protein>
    <submittedName>
        <fullName evidence="11">Sodium:proton antiporter</fullName>
    </submittedName>
</protein>
<dbReference type="InterPro" id="IPR018461">
    <property type="entry name" value="Na/H_Antiport_NhaC-like_C"/>
</dbReference>
<dbReference type="AlphaFoldDB" id="A0A386PNU3"/>
<gene>
    <name evidence="11" type="ORF">DB313_03340</name>
</gene>
<dbReference type="GO" id="GO:0005886">
    <property type="term" value="C:plasma membrane"/>
    <property type="evidence" value="ECO:0007669"/>
    <property type="project" value="UniProtKB-SubCell"/>
</dbReference>
<evidence type="ECO:0000256" key="5">
    <source>
        <dbReference type="ARBA" id="ARBA00022692"/>
    </source>
</evidence>
<keyword evidence="12" id="KW-1185">Reference proteome</keyword>
<keyword evidence="2" id="KW-0813">Transport</keyword>
<dbReference type="Proteomes" id="UP000275571">
    <property type="component" value="Chromosome"/>
</dbReference>
<evidence type="ECO:0000256" key="1">
    <source>
        <dbReference type="ARBA" id="ARBA00004651"/>
    </source>
</evidence>
<comment type="subcellular location">
    <subcellularLocation>
        <location evidence="1">Cell membrane</location>
        <topology evidence="1">Multi-pass membrane protein</topology>
    </subcellularLocation>
</comment>
<evidence type="ECO:0000256" key="4">
    <source>
        <dbReference type="ARBA" id="ARBA00022475"/>
    </source>
</evidence>
<dbReference type="PANTHER" id="PTHR33451">
    <property type="entry name" value="MALATE-2H(+)/NA(+)-LACTATE ANTIPORTER"/>
    <property type="match status" value="1"/>
</dbReference>
<feature type="transmembrane region" description="Helical" evidence="9">
    <location>
        <begin position="119"/>
        <end position="150"/>
    </location>
</feature>
<feature type="transmembrane region" description="Helical" evidence="9">
    <location>
        <begin position="81"/>
        <end position="98"/>
    </location>
</feature>
<evidence type="ECO:0000313" key="12">
    <source>
        <dbReference type="Proteomes" id="UP000275571"/>
    </source>
</evidence>
<dbReference type="Pfam" id="PF03553">
    <property type="entry name" value="Na_H_antiporter"/>
    <property type="match status" value="1"/>
</dbReference>
<name>A0A386PNU3_9SPIR</name>
<keyword evidence="5 9" id="KW-0812">Transmembrane</keyword>
<feature type="transmembrane region" description="Helical" evidence="9">
    <location>
        <begin position="202"/>
        <end position="221"/>
    </location>
</feature>
<dbReference type="GO" id="GO:0015297">
    <property type="term" value="F:antiporter activity"/>
    <property type="evidence" value="ECO:0007669"/>
    <property type="project" value="UniProtKB-KW"/>
</dbReference>
<feature type="transmembrane region" description="Helical" evidence="9">
    <location>
        <begin position="295"/>
        <end position="315"/>
    </location>
</feature>
<reference evidence="11 12" key="1">
    <citation type="journal article" date="2018" name="Infect. Genet. Evol.">
        <title>Genome-wide analysis of Borrelia turcica and 'Candidatus Borrelia tachyglossi' shows relapsing fever-like genomes with unique genomic links to Lyme disease Borrelia.</title>
        <authorList>
            <person name="Gofton A.W."/>
            <person name="Margos G."/>
            <person name="Fingerle V."/>
            <person name="Hepner S."/>
            <person name="Loh S.M."/>
            <person name="Ryan U."/>
            <person name="Irwin P."/>
            <person name="Oskam C.L."/>
        </authorList>
    </citation>
    <scope>NUCLEOTIDE SEQUENCE [LARGE SCALE GENOMIC DNA]</scope>
    <source>
        <strain evidence="11 12">IST7</strain>
    </source>
</reference>
<dbReference type="EMBL" id="CP028884">
    <property type="protein sequence ID" value="AYE36490.1"/>
    <property type="molecule type" value="Genomic_DNA"/>
</dbReference>
<organism evidence="11 12">
    <name type="scientific">Borrelia turcica IST7</name>
    <dbReference type="NCBI Taxonomy" id="1104446"/>
    <lineage>
        <taxon>Bacteria</taxon>
        <taxon>Pseudomonadati</taxon>
        <taxon>Spirochaetota</taxon>
        <taxon>Spirochaetia</taxon>
        <taxon>Spirochaetales</taxon>
        <taxon>Borreliaceae</taxon>
        <taxon>Borrelia</taxon>
    </lineage>
</organism>
<feature type="transmembrane region" description="Helical" evidence="9">
    <location>
        <begin position="379"/>
        <end position="404"/>
    </location>
</feature>
<keyword evidence="7 9" id="KW-0472">Membrane</keyword>
<keyword evidence="4" id="KW-1003">Cell membrane</keyword>
<proteinExistence type="inferred from homology"/>
<evidence type="ECO:0000256" key="2">
    <source>
        <dbReference type="ARBA" id="ARBA00022448"/>
    </source>
</evidence>
<feature type="transmembrane region" description="Helical" evidence="9">
    <location>
        <begin position="416"/>
        <end position="436"/>
    </location>
</feature>
<evidence type="ECO:0000259" key="10">
    <source>
        <dbReference type="Pfam" id="PF03553"/>
    </source>
</evidence>
<comment type="similarity">
    <text evidence="8">Belongs to the NhaC Na(+)/H(+) (TC 2.A.35) antiporter family.</text>
</comment>
<keyword evidence="6 9" id="KW-1133">Transmembrane helix</keyword>
<feature type="transmembrane region" description="Helical" evidence="9">
    <location>
        <begin position="162"/>
        <end position="181"/>
    </location>
</feature>
<evidence type="ECO:0000256" key="8">
    <source>
        <dbReference type="ARBA" id="ARBA00038435"/>
    </source>
</evidence>
<dbReference type="PANTHER" id="PTHR33451:SF4">
    <property type="entry name" value="NA+_H+ ANTIPORTER"/>
    <property type="match status" value="1"/>
</dbReference>
<dbReference type="OrthoDB" id="9790605at2"/>
<sequence length="446" mass="48571">MKNVDIKVKPNFLGLLPFIVFVVIYLGTGVYLEFMGVEMAFYQLPASVAMFIASITGFLGFKGKFEDKIHSFVEGASQYDIILMCLIFLLAGAFSTLCKEIGSVEAVANIGLKYIGSRWIVSGIFLVTCFISFSAGTSVGAIVAIAPIAFEVASKSSVNLNLMAAAVMCGAVFGDNLSLISDTTIVSSRTQGSNIVDVFKASSVYAFPSAILTFFGFYFLSSDLSNVESLISSSVDLVKVVPYLLIIVLSLLGLNVFFVLFIGIVFVSVISIFYENLQFLYVMKKISEGFLGMGDLIFLSILTGGVSFIVIKNGGFKWILVKLKTLIRGRRSAEFAIASLASVVDIFLANNTIAILICGRVAKEISVKNKIPSYRSSSLLDMFSCIFQGFIPYGAQMIILIGFFDGLISPLGVISFLIYQLFLLLFVILSMVGLDIKRFSWSFSKN</sequence>
<dbReference type="RefSeq" id="WP_120104410.1">
    <property type="nucleotide sequence ID" value="NZ_CP028884.1"/>
</dbReference>
<evidence type="ECO:0000313" key="11">
    <source>
        <dbReference type="EMBL" id="AYE36490.1"/>
    </source>
</evidence>
<dbReference type="KEGG" id="btur:DB313_03340"/>
<feature type="transmembrane region" description="Helical" evidence="9">
    <location>
        <begin position="241"/>
        <end position="274"/>
    </location>
</feature>
<keyword evidence="3" id="KW-0050">Antiport</keyword>